<evidence type="ECO:0000313" key="1">
    <source>
        <dbReference type="EMBL" id="OAD56025.1"/>
    </source>
</evidence>
<keyword evidence="2" id="KW-1185">Reference proteome</keyword>
<evidence type="ECO:0008006" key="3">
    <source>
        <dbReference type="Google" id="ProtNLM"/>
    </source>
</evidence>
<name>A0A310SEA8_9HYME</name>
<dbReference type="OrthoDB" id="6147534at2759"/>
<dbReference type="Gene3D" id="4.10.1240.50">
    <property type="match status" value="1"/>
</dbReference>
<reference evidence="1 2" key="1">
    <citation type="submission" date="2015-07" db="EMBL/GenBank/DDBJ databases">
        <title>The genome of Eufriesea mexicana.</title>
        <authorList>
            <person name="Pan H."/>
            <person name="Kapheim K."/>
        </authorList>
    </citation>
    <scope>NUCLEOTIDE SEQUENCE [LARGE SCALE GENOMIC DNA]</scope>
    <source>
        <strain evidence="1">0111107269</strain>
        <tissue evidence="1">Whole body</tissue>
    </source>
</reference>
<proteinExistence type="predicted"/>
<gene>
    <name evidence="1" type="ORF">WN48_03765</name>
</gene>
<organism evidence="1 2">
    <name type="scientific">Eufriesea mexicana</name>
    <dbReference type="NCBI Taxonomy" id="516756"/>
    <lineage>
        <taxon>Eukaryota</taxon>
        <taxon>Metazoa</taxon>
        <taxon>Ecdysozoa</taxon>
        <taxon>Arthropoda</taxon>
        <taxon>Hexapoda</taxon>
        <taxon>Insecta</taxon>
        <taxon>Pterygota</taxon>
        <taxon>Neoptera</taxon>
        <taxon>Endopterygota</taxon>
        <taxon>Hymenoptera</taxon>
        <taxon>Apocrita</taxon>
        <taxon>Aculeata</taxon>
        <taxon>Apoidea</taxon>
        <taxon>Anthophila</taxon>
        <taxon>Apidae</taxon>
        <taxon>Eufriesea</taxon>
    </lineage>
</organism>
<dbReference type="EMBL" id="KQ762207">
    <property type="protein sequence ID" value="OAD56025.1"/>
    <property type="molecule type" value="Genomic_DNA"/>
</dbReference>
<dbReference type="AlphaFoldDB" id="A0A310SEA8"/>
<protein>
    <recommendedName>
        <fullName evidence="3">ELM2 domain-containing protein</fullName>
    </recommendedName>
</protein>
<accession>A0A310SEA8</accession>
<dbReference type="Proteomes" id="UP000250275">
    <property type="component" value="Unassembled WGS sequence"/>
</dbReference>
<sequence length="234" mass="27048">MTLKYSENLRDALGRLIARIIRPRNGGKYVNGVAEIPECRDRSDLDKEYRDFPEEKIWSPREEVNKWVPLYVFMARSVLTFAQESQGVSNRDAMENSCTGYAEQYITDVLHDSEYLPEVALKTLLTKELPRKLVTRWTPENVKDIVDFYYAWKWSDSAKQLRNCRRRRRPNAKRRFPSIGCIFGELSSPKIVTRSVTAATRLSLQKGDQTLSVANLAKSSRVVRKRRSGSLAVR</sequence>
<evidence type="ECO:0000313" key="2">
    <source>
        <dbReference type="Proteomes" id="UP000250275"/>
    </source>
</evidence>